<comment type="caution">
    <text evidence="4">The sequence shown here is derived from an EMBL/GenBank/DDBJ whole genome shotgun (WGS) entry which is preliminary data.</text>
</comment>
<feature type="compositionally biased region" description="Polar residues" evidence="3">
    <location>
        <begin position="67"/>
        <end position="96"/>
    </location>
</feature>
<dbReference type="Gene3D" id="3.30.1490.120">
    <property type="entry name" value="RNA polymerase Rpb7-like, N-terminal domain"/>
    <property type="match status" value="1"/>
</dbReference>
<dbReference type="GO" id="GO:0000428">
    <property type="term" value="C:DNA-directed RNA polymerase complex"/>
    <property type="evidence" value="ECO:0007669"/>
    <property type="project" value="UniProtKB-KW"/>
</dbReference>
<accession>A0ABD3MX06</accession>
<evidence type="ECO:0000256" key="2">
    <source>
        <dbReference type="ARBA" id="ARBA00023163"/>
    </source>
</evidence>
<feature type="region of interest" description="Disordered" evidence="3">
    <location>
        <begin position="287"/>
        <end position="311"/>
    </location>
</feature>
<keyword evidence="5" id="KW-1185">Reference proteome</keyword>
<gene>
    <name evidence="4" type="ORF">ACHAW5_000766</name>
</gene>
<feature type="compositionally biased region" description="Basic residues" evidence="3">
    <location>
        <begin position="18"/>
        <end position="27"/>
    </location>
</feature>
<keyword evidence="2" id="KW-0804">Transcription</keyword>
<feature type="compositionally biased region" description="Basic and acidic residues" evidence="3">
    <location>
        <begin position="287"/>
        <end position="300"/>
    </location>
</feature>
<feature type="region of interest" description="Disordered" evidence="3">
    <location>
        <begin position="1"/>
        <end position="105"/>
    </location>
</feature>
<sequence length="351" mass="38235">MDHDTKPTNEPSSPSEKKKSKKEKKRKQREDVVSTSPALNGTKNGSGSGKKKAKKEDRKKERKGTVKCSSVDTSTSEHAQQSTRNSQALSPFKESQTTWTTSTTTSTARPEFIFSSLVAKSTASDSSKLKRSPCKIKTIQGSVALLPSSLPDVPTCIKSRLNSLLLMYDANMGGVLLSLEEGVELLSIDQKATDKGNNASRSSRNTGGLIGGRIVDDLPYIHYRFKAKGLLFCPVVGMKLKGQVVECTPTFVTLTTHHILSTKISTEKLHQQGFFFNSVSMEWTSERDSSDIIPGRRMDGGGECNSEEDADNLGPSTSIYLDDIVEFVVERIHECGGYISLDGTRPSVSTG</sequence>
<protein>
    <recommendedName>
        <fullName evidence="6">RPA43 OB domain-containing protein</fullName>
    </recommendedName>
</protein>
<dbReference type="AlphaFoldDB" id="A0ABD3MX06"/>
<organism evidence="4 5">
    <name type="scientific">Stephanodiscus triporus</name>
    <dbReference type="NCBI Taxonomy" id="2934178"/>
    <lineage>
        <taxon>Eukaryota</taxon>
        <taxon>Sar</taxon>
        <taxon>Stramenopiles</taxon>
        <taxon>Ochrophyta</taxon>
        <taxon>Bacillariophyta</taxon>
        <taxon>Coscinodiscophyceae</taxon>
        <taxon>Thalassiosirophycidae</taxon>
        <taxon>Stephanodiscales</taxon>
        <taxon>Stephanodiscaceae</taxon>
        <taxon>Stephanodiscus</taxon>
    </lineage>
</organism>
<evidence type="ECO:0000313" key="4">
    <source>
        <dbReference type="EMBL" id="KAL3768399.1"/>
    </source>
</evidence>
<evidence type="ECO:0000256" key="1">
    <source>
        <dbReference type="ARBA" id="ARBA00022478"/>
    </source>
</evidence>
<name>A0ABD3MX06_9STRA</name>
<keyword evidence="1" id="KW-0240">DNA-directed RNA polymerase</keyword>
<evidence type="ECO:0008006" key="6">
    <source>
        <dbReference type="Google" id="ProtNLM"/>
    </source>
</evidence>
<evidence type="ECO:0000313" key="5">
    <source>
        <dbReference type="Proteomes" id="UP001530315"/>
    </source>
</evidence>
<dbReference type="InterPro" id="IPR036898">
    <property type="entry name" value="RNA_pol_Rpb7-like_N_sf"/>
</dbReference>
<reference evidence="4 5" key="1">
    <citation type="submission" date="2024-10" db="EMBL/GenBank/DDBJ databases">
        <title>Updated reference genomes for cyclostephanoid diatoms.</title>
        <authorList>
            <person name="Roberts W.R."/>
            <person name="Alverson A.J."/>
        </authorList>
    </citation>
    <scope>NUCLEOTIDE SEQUENCE [LARGE SCALE GENOMIC DNA]</scope>
    <source>
        <strain evidence="4 5">AJA276-08</strain>
    </source>
</reference>
<dbReference type="Proteomes" id="UP001530315">
    <property type="component" value="Unassembled WGS sequence"/>
</dbReference>
<proteinExistence type="predicted"/>
<evidence type="ECO:0000256" key="3">
    <source>
        <dbReference type="SAM" id="MobiDB-lite"/>
    </source>
</evidence>
<dbReference type="EMBL" id="JALLAZ020001679">
    <property type="protein sequence ID" value="KAL3768399.1"/>
    <property type="molecule type" value="Genomic_DNA"/>
</dbReference>